<sequence length="193" mass="20511">MPTSHTFLQDEGNSMRVRRGNSYHRKIRESQQKIANCSKTGARPRRLLGRVVRRPTRARPRRSPATDLAGQGRGGGRARAALQVARRGAEDGRVRLERREPRPAGARGRRGWATGRGALDERGRLRWDAGGAPALPPCRVGRGGADAGICFTGSSGCGSAAMSSSGSGGEEEERIAGVASEVGLPMFCPVARG</sequence>
<feature type="region of interest" description="Disordered" evidence="1">
    <location>
        <begin position="50"/>
        <end position="114"/>
    </location>
</feature>
<feature type="compositionally biased region" description="Basic residues" evidence="1">
    <location>
        <begin position="50"/>
        <end position="62"/>
    </location>
</feature>
<dbReference type="Proteomes" id="UP001341281">
    <property type="component" value="Chromosome 01"/>
</dbReference>
<reference evidence="2 3" key="1">
    <citation type="submission" date="2024-02" db="EMBL/GenBank/DDBJ databases">
        <title>High-quality chromosome-scale genome assembly of Pensacola bahiagrass (Paspalum notatum Flugge var. saurae).</title>
        <authorList>
            <person name="Vega J.M."/>
            <person name="Podio M."/>
            <person name="Orjuela J."/>
            <person name="Siena L.A."/>
            <person name="Pessino S.C."/>
            <person name="Combes M.C."/>
            <person name="Mariac C."/>
            <person name="Albertini E."/>
            <person name="Pupilli F."/>
            <person name="Ortiz J.P.A."/>
            <person name="Leblanc O."/>
        </authorList>
    </citation>
    <scope>NUCLEOTIDE SEQUENCE [LARGE SCALE GENOMIC DNA]</scope>
    <source>
        <strain evidence="2">R1</strain>
        <tissue evidence="2">Leaf</tissue>
    </source>
</reference>
<protein>
    <submittedName>
        <fullName evidence="2">Uncharacterized protein</fullName>
    </submittedName>
</protein>
<dbReference type="AlphaFoldDB" id="A0AAQ3PVH7"/>
<feature type="compositionally biased region" description="Low complexity" evidence="1">
    <location>
        <begin position="103"/>
        <end position="114"/>
    </location>
</feature>
<feature type="compositionally biased region" description="Basic and acidic residues" evidence="1">
    <location>
        <begin position="87"/>
        <end position="102"/>
    </location>
</feature>
<evidence type="ECO:0000313" key="2">
    <source>
        <dbReference type="EMBL" id="WVZ53722.1"/>
    </source>
</evidence>
<evidence type="ECO:0000313" key="3">
    <source>
        <dbReference type="Proteomes" id="UP001341281"/>
    </source>
</evidence>
<proteinExistence type="predicted"/>
<accession>A0AAQ3PVH7</accession>
<name>A0AAQ3PVH7_PASNO</name>
<gene>
    <name evidence="2" type="ORF">U9M48_004627</name>
</gene>
<organism evidence="2 3">
    <name type="scientific">Paspalum notatum var. saurae</name>
    <dbReference type="NCBI Taxonomy" id="547442"/>
    <lineage>
        <taxon>Eukaryota</taxon>
        <taxon>Viridiplantae</taxon>
        <taxon>Streptophyta</taxon>
        <taxon>Embryophyta</taxon>
        <taxon>Tracheophyta</taxon>
        <taxon>Spermatophyta</taxon>
        <taxon>Magnoliopsida</taxon>
        <taxon>Liliopsida</taxon>
        <taxon>Poales</taxon>
        <taxon>Poaceae</taxon>
        <taxon>PACMAD clade</taxon>
        <taxon>Panicoideae</taxon>
        <taxon>Andropogonodae</taxon>
        <taxon>Paspaleae</taxon>
        <taxon>Paspalinae</taxon>
        <taxon>Paspalum</taxon>
    </lineage>
</organism>
<dbReference type="EMBL" id="CP144745">
    <property type="protein sequence ID" value="WVZ53722.1"/>
    <property type="molecule type" value="Genomic_DNA"/>
</dbReference>
<evidence type="ECO:0000256" key="1">
    <source>
        <dbReference type="SAM" id="MobiDB-lite"/>
    </source>
</evidence>
<keyword evidence="3" id="KW-1185">Reference proteome</keyword>